<protein>
    <submittedName>
        <fullName evidence="2">Secreted protein</fullName>
    </submittedName>
</protein>
<evidence type="ECO:0000313" key="1">
    <source>
        <dbReference type="Proteomes" id="UP000050741"/>
    </source>
</evidence>
<dbReference type="AlphaFoldDB" id="A0A183C207"/>
<keyword evidence="1" id="KW-1185">Reference proteome</keyword>
<dbReference type="WBParaSite" id="GPLIN_000690100">
    <property type="protein sequence ID" value="GPLIN_000690100"/>
    <property type="gene ID" value="GPLIN_000690100"/>
</dbReference>
<name>A0A183C207_GLOPA</name>
<reference evidence="1" key="1">
    <citation type="submission" date="2014-05" db="EMBL/GenBank/DDBJ databases">
        <title>The genome and life-stage specific transcriptomes of Globodera pallida elucidate key aspects of plant parasitism by a cyst nematode.</title>
        <authorList>
            <person name="Cotton J.A."/>
            <person name="Lilley C.J."/>
            <person name="Jones L.M."/>
            <person name="Kikuchi T."/>
            <person name="Reid A.J."/>
            <person name="Thorpe P."/>
            <person name="Tsai I.J."/>
            <person name="Beasley H."/>
            <person name="Blok V."/>
            <person name="Cock P.J.A."/>
            <person name="Van den Akker S.E."/>
            <person name="Holroyd N."/>
            <person name="Hunt M."/>
            <person name="Mantelin S."/>
            <person name="Naghra H."/>
            <person name="Pain A."/>
            <person name="Palomares-Rius J.E."/>
            <person name="Zarowiecki M."/>
            <person name="Berriman M."/>
            <person name="Jones J.T."/>
            <person name="Urwin P.E."/>
        </authorList>
    </citation>
    <scope>NUCLEOTIDE SEQUENCE [LARGE SCALE GENOMIC DNA]</scope>
    <source>
        <strain evidence="1">Lindley</strain>
    </source>
</reference>
<sequence length="76" mass="7903">MMGKTVTTTTTTTCAIAAGNAVVVAAGVPSPLRPLSAWRGSLFDRLTVHLISGFDKMANPKQGAAESESGEQCQEH</sequence>
<proteinExistence type="predicted"/>
<reference evidence="2" key="2">
    <citation type="submission" date="2016-06" db="UniProtKB">
        <authorList>
            <consortium name="WormBaseParasite"/>
        </authorList>
    </citation>
    <scope>IDENTIFICATION</scope>
</reference>
<dbReference type="Proteomes" id="UP000050741">
    <property type="component" value="Unassembled WGS sequence"/>
</dbReference>
<evidence type="ECO:0000313" key="2">
    <source>
        <dbReference type="WBParaSite" id="GPLIN_000690100"/>
    </source>
</evidence>
<accession>A0A183C207</accession>
<organism evidence="1 2">
    <name type="scientific">Globodera pallida</name>
    <name type="common">Potato cyst nematode worm</name>
    <name type="synonym">Heterodera pallida</name>
    <dbReference type="NCBI Taxonomy" id="36090"/>
    <lineage>
        <taxon>Eukaryota</taxon>
        <taxon>Metazoa</taxon>
        <taxon>Ecdysozoa</taxon>
        <taxon>Nematoda</taxon>
        <taxon>Chromadorea</taxon>
        <taxon>Rhabditida</taxon>
        <taxon>Tylenchina</taxon>
        <taxon>Tylenchomorpha</taxon>
        <taxon>Tylenchoidea</taxon>
        <taxon>Heteroderidae</taxon>
        <taxon>Heteroderinae</taxon>
        <taxon>Globodera</taxon>
    </lineage>
</organism>